<proteinExistence type="predicted"/>
<dbReference type="EMBL" id="FRDA01000013">
    <property type="protein sequence ID" value="SHN21004.1"/>
    <property type="molecule type" value="Genomic_DNA"/>
</dbReference>
<gene>
    <name evidence="1" type="ORF">SAMN05216593_113116</name>
</gene>
<protein>
    <submittedName>
        <fullName evidence="1">Uncharacterized protein</fullName>
    </submittedName>
</protein>
<sequence>MSNQRRTSNPEFKGNATCLVLAHGYSHPAAARSHRLVEAPLDGDLCIGAF</sequence>
<organism evidence="1 2">
    <name type="scientific">Pseudomonas asturiensis</name>
    <dbReference type="NCBI Taxonomy" id="1190415"/>
    <lineage>
        <taxon>Bacteria</taxon>
        <taxon>Pseudomonadati</taxon>
        <taxon>Pseudomonadota</taxon>
        <taxon>Gammaproteobacteria</taxon>
        <taxon>Pseudomonadales</taxon>
        <taxon>Pseudomonadaceae</taxon>
        <taxon>Pseudomonas</taxon>
    </lineage>
</organism>
<evidence type="ECO:0000313" key="2">
    <source>
        <dbReference type="Proteomes" id="UP000183983"/>
    </source>
</evidence>
<evidence type="ECO:0000313" key="1">
    <source>
        <dbReference type="EMBL" id="SHN21004.1"/>
    </source>
</evidence>
<dbReference type="AlphaFoldDB" id="A0A1M7PU19"/>
<reference evidence="1 2" key="1">
    <citation type="submission" date="2016-11" db="EMBL/GenBank/DDBJ databases">
        <authorList>
            <person name="Jaros S."/>
            <person name="Januszkiewicz K."/>
            <person name="Wedrychowicz H."/>
        </authorList>
    </citation>
    <scope>NUCLEOTIDE SEQUENCE [LARGE SCALE GENOMIC DNA]</scope>
    <source>
        <strain evidence="1 2">LMG 26898</strain>
    </source>
</reference>
<name>A0A1M7PU19_9PSED</name>
<accession>A0A1M7PU19</accession>
<dbReference type="Proteomes" id="UP000183983">
    <property type="component" value="Unassembled WGS sequence"/>
</dbReference>